<gene>
    <name evidence="1" type="ORF">HDF13_003447</name>
</gene>
<reference evidence="1" key="1">
    <citation type="submission" date="2020-08" db="EMBL/GenBank/DDBJ databases">
        <title>Genomic Encyclopedia of Type Strains, Phase IV (KMG-V): Genome sequencing to study the core and pangenomes of soil and plant-associated prokaryotes.</title>
        <authorList>
            <person name="Whitman W."/>
        </authorList>
    </citation>
    <scope>NUCLEOTIDE SEQUENCE</scope>
    <source>
        <strain evidence="1">M8UP15</strain>
    </source>
</reference>
<accession>A0ACC5P2R2</accession>
<sequence>MRLLSPRLVYPPRSGRAPRRRPVRQDSLSPKNNSQKPVTFFVTQKHAAKPHNLTSKPPHSHHNFTTPKPPKIAKPPGKNSHSTTITN</sequence>
<keyword evidence="2" id="KW-1185">Reference proteome</keyword>
<name>A0ACC5P2R2_9BACT</name>
<evidence type="ECO:0000313" key="2">
    <source>
        <dbReference type="Proteomes" id="UP000569005"/>
    </source>
</evidence>
<dbReference type="Proteomes" id="UP000569005">
    <property type="component" value="Unassembled WGS sequence"/>
</dbReference>
<evidence type="ECO:0000313" key="1">
    <source>
        <dbReference type="EMBL" id="MBB5341114.1"/>
    </source>
</evidence>
<comment type="caution">
    <text evidence="1">The sequence shown here is derived from an EMBL/GenBank/DDBJ whole genome shotgun (WGS) entry which is preliminary data.</text>
</comment>
<organism evidence="1 2">
    <name type="scientific">Tunturiibacter gelidiferens</name>
    <dbReference type="NCBI Taxonomy" id="3069689"/>
    <lineage>
        <taxon>Bacteria</taxon>
        <taxon>Pseudomonadati</taxon>
        <taxon>Acidobacteriota</taxon>
        <taxon>Terriglobia</taxon>
        <taxon>Terriglobales</taxon>
        <taxon>Acidobacteriaceae</taxon>
        <taxon>Tunturiibacter</taxon>
    </lineage>
</organism>
<dbReference type="EMBL" id="JACHEA010000001">
    <property type="protein sequence ID" value="MBB5341114.1"/>
    <property type="molecule type" value="Genomic_DNA"/>
</dbReference>
<proteinExistence type="predicted"/>
<protein>
    <submittedName>
        <fullName evidence="1">Uncharacterized protein</fullName>
    </submittedName>
</protein>